<dbReference type="Gene3D" id="3.50.50.60">
    <property type="entry name" value="FAD/NAD(P)-binding domain"/>
    <property type="match status" value="1"/>
</dbReference>
<protein>
    <submittedName>
        <fullName evidence="5">Related to salicylate 1-monooxygenase</fullName>
    </submittedName>
</protein>
<evidence type="ECO:0000313" key="6">
    <source>
        <dbReference type="Proteomes" id="UP000225277"/>
    </source>
</evidence>
<evidence type="ECO:0000313" key="5">
    <source>
        <dbReference type="EMBL" id="CZT23882.1"/>
    </source>
</evidence>
<dbReference type="Proteomes" id="UP000225277">
    <property type="component" value="Unassembled WGS sequence"/>
</dbReference>
<dbReference type="STRING" id="112498.A0A2D3VFF9"/>
<dbReference type="PRINTS" id="PR00420">
    <property type="entry name" value="RNGMNOXGNASE"/>
</dbReference>
<evidence type="ECO:0000259" key="4">
    <source>
        <dbReference type="Pfam" id="PF01494"/>
    </source>
</evidence>
<dbReference type="RefSeq" id="XP_023630606.1">
    <property type="nucleotide sequence ID" value="XM_023774838.1"/>
</dbReference>
<dbReference type="AlphaFoldDB" id="A0A2D3VFF9"/>
<dbReference type="SUPFAM" id="SSF51905">
    <property type="entry name" value="FAD/NAD(P)-binding domain"/>
    <property type="match status" value="1"/>
</dbReference>
<organism evidence="5 6">
    <name type="scientific">Ramularia collo-cygni</name>
    <dbReference type="NCBI Taxonomy" id="112498"/>
    <lineage>
        <taxon>Eukaryota</taxon>
        <taxon>Fungi</taxon>
        <taxon>Dikarya</taxon>
        <taxon>Ascomycota</taxon>
        <taxon>Pezizomycotina</taxon>
        <taxon>Dothideomycetes</taxon>
        <taxon>Dothideomycetidae</taxon>
        <taxon>Mycosphaerellales</taxon>
        <taxon>Mycosphaerellaceae</taxon>
        <taxon>Ramularia</taxon>
    </lineage>
</organism>
<dbReference type="EMBL" id="FJUY01000018">
    <property type="protein sequence ID" value="CZT23882.1"/>
    <property type="molecule type" value="Genomic_DNA"/>
</dbReference>
<evidence type="ECO:0000256" key="1">
    <source>
        <dbReference type="ARBA" id="ARBA00022630"/>
    </source>
</evidence>
<proteinExistence type="predicted"/>
<sequence length="372" mass="41968">MRKFVWGIKVAMSRMCFFEGMLLEKGLGEGQPWFGNSTWGHPDFVPRSAHRKSLLDIMTSFIPNENVKFNKRLTGIQQHSDKVVLNFEDGSVDEASVLAGTDGIKSIVREHVLKEQYPSQVAPVYADSYCYRAVISMAEAYEIMGDLIDVAKFYFGHDRCAITYRISGGEELNLLLCVADPHPWKIHSAVTEKTTHETMMSDFEDSTIDSRFRRLLSKTEPIKWGFFHHLHTSTYFLGRVALLGDSAHASLPYQAAGAAQALEDALILSHVFAELNNSFAGDDDSRSKSHVEAGLEVYDSVRRPRAQRQVEQAAEVGRMLFLRHEEAGGDMSEILARLQNGRFDWIWFHDLEKDVERVVSGMKVKDAADSQS</sequence>
<dbReference type="PANTHER" id="PTHR46720">
    <property type="entry name" value="HYDROXYLASE, PUTATIVE (AFU_ORTHOLOGUE AFUA_3G01460)-RELATED"/>
    <property type="match status" value="1"/>
</dbReference>
<keyword evidence="6" id="KW-1185">Reference proteome</keyword>
<keyword evidence="5" id="KW-0503">Monooxygenase</keyword>
<dbReference type="OrthoDB" id="417877at2759"/>
<dbReference type="InterPro" id="IPR036188">
    <property type="entry name" value="FAD/NAD-bd_sf"/>
</dbReference>
<evidence type="ECO:0000256" key="2">
    <source>
        <dbReference type="ARBA" id="ARBA00022827"/>
    </source>
</evidence>
<dbReference type="GO" id="GO:0071949">
    <property type="term" value="F:FAD binding"/>
    <property type="evidence" value="ECO:0007669"/>
    <property type="project" value="InterPro"/>
</dbReference>
<dbReference type="InterPro" id="IPR002938">
    <property type="entry name" value="FAD-bd"/>
</dbReference>
<accession>A0A2D3VFF9</accession>
<keyword evidence="2" id="KW-0274">FAD</keyword>
<keyword evidence="3" id="KW-0560">Oxidoreductase</keyword>
<dbReference type="GO" id="GO:0004497">
    <property type="term" value="F:monooxygenase activity"/>
    <property type="evidence" value="ECO:0007669"/>
    <property type="project" value="UniProtKB-KW"/>
</dbReference>
<dbReference type="InterPro" id="IPR051104">
    <property type="entry name" value="FAD_monoxygenase"/>
</dbReference>
<evidence type="ECO:0000256" key="3">
    <source>
        <dbReference type="ARBA" id="ARBA00023002"/>
    </source>
</evidence>
<reference evidence="5 6" key="1">
    <citation type="submission" date="2016-03" db="EMBL/GenBank/DDBJ databases">
        <authorList>
            <person name="Ploux O."/>
        </authorList>
    </citation>
    <scope>NUCLEOTIDE SEQUENCE [LARGE SCALE GENOMIC DNA]</scope>
    <source>
        <strain evidence="5 6">URUG2</strain>
    </source>
</reference>
<dbReference type="GO" id="GO:0044550">
    <property type="term" value="P:secondary metabolite biosynthetic process"/>
    <property type="evidence" value="ECO:0007669"/>
    <property type="project" value="TreeGrafter"/>
</dbReference>
<dbReference type="PANTHER" id="PTHR46720:SF3">
    <property type="entry name" value="FAD-BINDING DOMAIN-CONTAINING PROTEIN-RELATED"/>
    <property type="match status" value="1"/>
</dbReference>
<gene>
    <name evidence="5" type="ORF">RCC_09597</name>
</gene>
<feature type="domain" description="FAD-binding" evidence="4">
    <location>
        <begin position="66"/>
        <end position="312"/>
    </location>
</feature>
<dbReference type="Pfam" id="PF01494">
    <property type="entry name" value="FAD_binding_3"/>
    <property type="match status" value="1"/>
</dbReference>
<name>A0A2D3VFF9_9PEZI</name>
<dbReference type="GeneID" id="35604665"/>
<keyword evidence="1" id="KW-0285">Flavoprotein</keyword>